<reference evidence="2 3" key="1">
    <citation type="journal article" date="2019" name="Int. J. Syst. Evol. Microbiol.">
        <title>The Global Catalogue of Microorganisms (GCM) 10K type strain sequencing project: providing services to taxonomists for standard genome sequencing and annotation.</title>
        <authorList>
            <consortium name="The Broad Institute Genomics Platform"/>
            <consortium name="The Broad Institute Genome Sequencing Center for Infectious Disease"/>
            <person name="Wu L."/>
            <person name="Ma J."/>
        </authorList>
    </citation>
    <scope>NUCLEOTIDE SEQUENCE [LARGE SCALE GENOMIC DNA]</scope>
    <source>
        <strain evidence="2 3">JCM 14046</strain>
    </source>
</reference>
<accession>A0ABN2P3A1</accession>
<dbReference type="EMBL" id="BAAAMY010000002">
    <property type="protein sequence ID" value="GAA1909536.1"/>
    <property type="molecule type" value="Genomic_DNA"/>
</dbReference>
<evidence type="ECO:0000313" key="2">
    <source>
        <dbReference type="EMBL" id="GAA1909536.1"/>
    </source>
</evidence>
<keyword evidence="1" id="KW-1133">Transmembrane helix</keyword>
<evidence type="ECO:0000256" key="1">
    <source>
        <dbReference type="SAM" id="Phobius"/>
    </source>
</evidence>
<name>A0ABN2P3A1_9ACTN</name>
<sequence>MRARDGGCSPDAATVPLMVQAPPQPSTRHSLITAVFAAIAAIGGSINFVSARLDGEAGWGPLLLLVSFGGLALINARMYFLARARENRVE</sequence>
<dbReference type="Proteomes" id="UP001501612">
    <property type="component" value="Unassembled WGS sequence"/>
</dbReference>
<evidence type="ECO:0000313" key="3">
    <source>
        <dbReference type="Proteomes" id="UP001501612"/>
    </source>
</evidence>
<keyword evidence="1" id="KW-0472">Membrane</keyword>
<gene>
    <name evidence="2" type="ORF">GCM10009737_08540</name>
</gene>
<comment type="caution">
    <text evidence="2">The sequence shown here is derived from an EMBL/GenBank/DDBJ whole genome shotgun (WGS) entry which is preliminary data.</text>
</comment>
<feature type="transmembrane region" description="Helical" evidence="1">
    <location>
        <begin position="62"/>
        <end position="82"/>
    </location>
</feature>
<protein>
    <submittedName>
        <fullName evidence="2">Uncharacterized protein</fullName>
    </submittedName>
</protein>
<feature type="transmembrane region" description="Helical" evidence="1">
    <location>
        <begin position="31"/>
        <end position="50"/>
    </location>
</feature>
<keyword evidence="1" id="KW-0812">Transmembrane</keyword>
<proteinExistence type="predicted"/>
<keyword evidence="3" id="KW-1185">Reference proteome</keyword>
<organism evidence="2 3">
    <name type="scientific">Nocardioides lentus</name>
    <dbReference type="NCBI Taxonomy" id="338077"/>
    <lineage>
        <taxon>Bacteria</taxon>
        <taxon>Bacillati</taxon>
        <taxon>Actinomycetota</taxon>
        <taxon>Actinomycetes</taxon>
        <taxon>Propionibacteriales</taxon>
        <taxon>Nocardioidaceae</taxon>
        <taxon>Nocardioides</taxon>
    </lineage>
</organism>